<dbReference type="InterPro" id="IPR029045">
    <property type="entry name" value="ClpP/crotonase-like_dom_sf"/>
</dbReference>
<proteinExistence type="inferred from homology"/>
<dbReference type="InterPro" id="IPR036034">
    <property type="entry name" value="PDZ_sf"/>
</dbReference>
<evidence type="ECO:0000313" key="8">
    <source>
        <dbReference type="Proteomes" id="UP000177279"/>
    </source>
</evidence>
<comment type="similarity">
    <text evidence="1 5">Belongs to the peptidase S41A family.</text>
</comment>
<comment type="caution">
    <text evidence="7">The sequence shown here is derived from an EMBL/GenBank/DDBJ whole genome shotgun (WGS) entry which is preliminary data.</text>
</comment>
<dbReference type="EMBL" id="MHVS01000005">
    <property type="protein sequence ID" value="OHA96578.1"/>
    <property type="molecule type" value="Genomic_DNA"/>
</dbReference>
<dbReference type="NCBIfam" id="TIGR00225">
    <property type="entry name" value="prc"/>
    <property type="match status" value="1"/>
</dbReference>
<evidence type="ECO:0000313" key="7">
    <source>
        <dbReference type="EMBL" id="OHA96578.1"/>
    </source>
</evidence>
<dbReference type="PROSITE" id="PS50106">
    <property type="entry name" value="PDZ"/>
    <property type="match status" value="1"/>
</dbReference>
<dbReference type="GO" id="GO:0008236">
    <property type="term" value="F:serine-type peptidase activity"/>
    <property type="evidence" value="ECO:0007669"/>
    <property type="project" value="UniProtKB-KW"/>
</dbReference>
<dbReference type="InterPro" id="IPR005151">
    <property type="entry name" value="Tail-specific_protease"/>
</dbReference>
<dbReference type="GO" id="GO:0030288">
    <property type="term" value="C:outer membrane-bounded periplasmic space"/>
    <property type="evidence" value="ECO:0007669"/>
    <property type="project" value="TreeGrafter"/>
</dbReference>
<evidence type="ECO:0000256" key="5">
    <source>
        <dbReference type="RuleBase" id="RU004404"/>
    </source>
</evidence>
<dbReference type="SMART" id="SM00228">
    <property type="entry name" value="PDZ"/>
    <property type="match status" value="1"/>
</dbReference>
<dbReference type="GO" id="GO:0004175">
    <property type="term" value="F:endopeptidase activity"/>
    <property type="evidence" value="ECO:0007669"/>
    <property type="project" value="TreeGrafter"/>
</dbReference>
<dbReference type="AlphaFoldDB" id="A0A1G2THP0"/>
<dbReference type="InterPro" id="IPR004447">
    <property type="entry name" value="Peptidase_S41A"/>
</dbReference>
<evidence type="ECO:0000259" key="6">
    <source>
        <dbReference type="PROSITE" id="PS50106"/>
    </source>
</evidence>
<dbReference type="PANTHER" id="PTHR32060:SF30">
    <property type="entry name" value="CARBOXY-TERMINAL PROCESSING PROTEASE CTPA"/>
    <property type="match status" value="1"/>
</dbReference>
<accession>A0A1G2THP0</accession>
<protein>
    <recommendedName>
        <fullName evidence="6">PDZ domain-containing protein</fullName>
    </recommendedName>
</protein>
<name>A0A1G2THP0_9BACT</name>
<dbReference type="CDD" id="cd06782">
    <property type="entry name" value="cpPDZ_CPP-like"/>
    <property type="match status" value="1"/>
</dbReference>
<dbReference type="CDD" id="cd07560">
    <property type="entry name" value="Peptidase_S41_CPP"/>
    <property type="match status" value="1"/>
</dbReference>
<dbReference type="SUPFAM" id="SSF50156">
    <property type="entry name" value="PDZ domain-like"/>
    <property type="match status" value="1"/>
</dbReference>
<evidence type="ECO:0000256" key="3">
    <source>
        <dbReference type="ARBA" id="ARBA00022801"/>
    </source>
</evidence>
<evidence type="ECO:0000256" key="2">
    <source>
        <dbReference type="ARBA" id="ARBA00022670"/>
    </source>
</evidence>
<dbReference type="Proteomes" id="UP000177279">
    <property type="component" value="Unassembled WGS sequence"/>
</dbReference>
<organism evidence="7 8">
    <name type="scientific">Candidatus Zambryskibacteria bacterium RIFCSPHIGHO2_02_FULL_43_37</name>
    <dbReference type="NCBI Taxonomy" id="1802749"/>
    <lineage>
        <taxon>Bacteria</taxon>
        <taxon>Candidatus Zambryskiibacteriota</taxon>
    </lineage>
</organism>
<dbReference type="Gene3D" id="3.30.750.44">
    <property type="match status" value="1"/>
</dbReference>
<dbReference type="GO" id="GO:0007165">
    <property type="term" value="P:signal transduction"/>
    <property type="evidence" value="ECO:0007669"/>
    <property type="project" value="TreeGrafter"/>
</dbReference>
<reference evidence="7 8" key="1">
    <citation type="journal article" date="2016" name="Nat. Commun.">
        <title>Thousands of microbial genomes shed light on interconnected biogeochemical processes in an aquifer system.</title>
        <authorList>
            <person name="Anantharaman K."/>
            <person name="Brown C.T."/>
            <person name="Hug L.A."/>
            <person name="Sharon I."/>
            <person name="Castelle C.J."/>
            <person name="Probst A.J."/>
            <person name="Thomas B.C."/>
            <person name="Singh A."/>
            <person name="Wilkins M.J."/>
            <person name="Karaoz U."/>
            <person name="Brodie E.L."/>
            <person name="Williams K.H."/>
            <person name="Hubbard S.S."/>
            <person name="Banfield J.F."/>
        </authorList>
    </citation>
    <scope>NUCLEOTIDE SEQUENCE [LARGE SCALE GENOMIC DNA]</scope>
</reference>
<dbReference type="Pfam" id="PF03572">
    <property type="entry name" value="Peptidase_S41"/>
    <property type="match status" value="1"/>
</dbReference>
<evidence type="ECO:0000256" key="1">
    <source>
        <dbReference type="ARBA" id="ARBA00009179"/>
    </source>
</evidence>
<dbReference type="SMART" id="SM00245">
    <property type="entry name" value="TSPc"/>
    <property type="match status" value="1"/>
</dbReference>
<gene>
    <name evidence="7" type="ORF">A3D49_01750</name>
</gene>
<feature type="domain" description="PDZ" evidence="6">
    <location>
        <begin position="115"/>
        <end position="189"/>
    </location>
</feature>
<dbReference type="Pfam" id="PF17820">
    <property type="entry name" value="PDZ_6"/>
    <property type="match status" value="1"/>
</dbReference>
<dbReference type="Gene3D" id="3.90.226.10">
    <property type="entry name" value="2-enoyl-CoA Hydratase, Chain A, domain 1"/>
    <property type="match status" value="1"/>
</dbReference>
<dbReference type="Gene3D" id="2.30.42.10">
    <property type="match status" value="1"/>
</dbReference>
<dbReference type="InterPro" id="IPR001478">
    <property type="entry name" value="PDZ"/>
</dbReference>
<dbReference type="PANTHER" id="PTHR32060">
    <property type="entry name" value="TAIL-SPECIFIC PROTEASE"/>
    <property type="match status" value="1"/>
</dbReference>
<dbReference type="SUPFAM" id="SSF52096">
    <property type="entry name" value="ClpP/crotonase"/>
    <property type="match status" value="1"/>
</dbReference>
<evidence type="ECO:0000256" key="4">
    <source>
        <dbReference type="ARBA" id="ARBA00022825"/>
    </source>
</evidence>
<keyword evidence="2 5" id="KW-0645">Protease</keyword>
<dbReference type="FunFam" id="2.30.42.10:FF:000063">
    <property type="entry name" value="Peptidase, S41 family"/>
    <property type="match status" value="1"/>
</dbReference>
<keyword evidence="4 5" id="KW-0720">Serine protease</keyword>
<keyword evidence="3 5" id="KW-0378">Hydrolase</keyword>
<sequence length="405" mass="43758">MEFLRKHAAILALGAVIAVAFYSAGYRAGENRISGAVANIENAQPAEINNIDFSPFWKAWNTINEKYVPASTTGKAISDKDKLYGAIGGLAASLKDPYTVFFPPVESELFQSDIRGNFEGVGMEVLAQEGAITVIAPLKDSPAMRAGMLAGDRIIKIDGKETSGMTTEDAVQLIRGPGGTAVTVTVFRQGVKQPFDVQLVRDVINIPVINTSAFPGGVFVIELYSFSEQSPALFRQALREFVMSGDKKLILDLRGNPGGYLEAAIDMASWFLPSSKVVVREDFGGRQPERSYRSRGYDIFKDNLKFVILIDKGSASASEILAGALKEHGKAVLVGETTFGKGSVQELVDITSDTSLKVTVARWLTPNGLSISEKGIEPDYKVVRTPADAQAGRDPQMDKALEILK</sequence>
<dbReference type="InterPro" id="IPR041489">
    <property type="entry name" value="PDZ_6"/>
</dbReference>
<dbReference type="GO" id="GO:0006508">
    <property type="term" value="P:proteolysis"/>
    <property type="evidence" value="ECO:0007669"/>
    <property type="project" value="UniProtKB-KW"/>
</dbReference>